<sequence>MRDDVYANGDPSGEDGENQVPSIRRVPFVLMWICAAAAWSGITAAFYLGTRELWTLVVLTLIGTAFFVFLTISLRKSAFFFLHMHKEKEGKAYMPHENFVLHRQLLDIRIADPRVREALVSLDGWAVRNHNRPGRTYGSGANLVLRLDDEQDGIVYVKTFPFRKREDESLLGEILLRLHASGKPVYATRLNLSELRAEDFAEAYDSLPKSLYDSRRPFELGKRVPANEYAFPYRTPRMLERKERNRRRNDARFFRPLHAAALTVNFLLALLWIPSWTPDRGEAGFAWRDDWSSGSLALQIFNLTIFIVAGRYWRGTNTLKQLWRPLRDAAWIFILHTAGLVTAGLYTQGVWERWQPLARLDLWLGAGLLVVFGLARIMTAHDRRLAALDSVDAEGERLDTREPEKKETAVDRVLQILFASVLVMNFLVAWLLPHWKHDAASGGYEGLGIYMLLSAVLLPVAGAYWRKESKWQVPIYGALSVFFAQFAGAMLGLPQEKLWAEAAEALFTHMLVLLILLYPLFAVLKGITFLLGKRKT</sequence>
<feature type="transmembrane region" description="Helical" evidence="1">
    <location>
        <begin position="505"/>
        <end position="531"/>
    </location>
</feature>
<keyword evidence="3" id="KW-1185">Reference proteome</keyword>
<evidence type="ECO:0000313" key="3">
    <source>
        <dbReference type="Proteomes" id="UP000605427"/>
    </source>
</evidence>
<accession>A0ABQ1ZWT4</accession>
<organism evidence="2 3">
    <name type="scientific">Saccharibacillus endophyticus</name>
    <dbReference type="NCBI Taxonomy" id="2060666"/>
    <lineage>
        <taxon>Bacteria</taxon>
        <taxon>Bacillati</taxon>
        <taxon>Bacillota</taxon>
        <taxon>Bacilli</taxon>
        <taxon>Bacillales</taxon>
        <taxon>Paenibacillaceae</taxon>
        <taxon>Saccharibacillus</taxon>
    </lineage>
</organism>
<feature type="transmembrane region" description="Helical" evidence="1">
    <location>
        <begin position="253"/>
        <end position="273"/>
    </location>
</feature>
<feature type="transmembrane region" description="Helical" evidence="1">
    <location>
        <begin position="53"/>
        <end position="74"/>
    </location>
</feature>
<feature type="transmembrane region" description="Helical" evidence="1">
    <location>
        <begin position="413"/>
        <end position="435"/>
    </location>
</feature>
<dbReference type="EMBL" id="BMDD01000003">
    <property type="protein sequence ID" value="GGH80603.1"/>
    <property type="molecule type" value="Genomic_DNA"/>
</dbReference>
<evidence type="ECO:0000313" key="2">
    <source>
        <dbReference type="EMBL" id="GGH80603.1"/>
    </source>
</evidence>
<reference evidence="3" key="1">
    <citation type="journal article" date="2019" name="Int. J. Syst. Evol. Microbiol.">
        <title>The Global Catalogue of Microorganisms (GCM) 10K type strain sequencing project: providing services to taxonomists for standard genome sequencing and annotation.</title>
        <authorList>
            <consortium name="The Broad Institute Genomics Platform"/>
            <consortium name="The Broad Institute Genome Sequencing Center for Infectious Disease"/>
            <person name="Wu L."/>
            <person name="Ma J."/>
        </authorList>
    </citation>
    <scope>NUCLEOTIDE SEQUENCE [LARGE SCALE GENOMIC DNA]</scope>
    <source>
        <strain evidence="3">CCM 8702</strain>
    </source>
</reference>
<keyword evidence="1" id="KW-0472">Membrane</keyword>
<protein>
    <submittedName>
        <fullName evidence="2">Uncharacterized protein</fullName>
    </submittedName>
</protein>
<keyword evidence="1" id="KW-1133">Transmembrane helix</keyword>
<feature type="transmembrane region" description="Helical" evidence="1">
    <location>
        <begin position="473"/>
        <end position="493"/>
    </location>
</feature>
<keyword evidence="1" id="KW-0812">Transmembrane</keyword>
<feature type="transmembrane region" description="Helical" evidence="1">
    <location>
        <begin position="293"/>
        <end position="313"/>
    </location>
</feature>
<gene>
    <name evidence="2" type="ORF">GCM10007362_29170</name>
</gene>
<feature type="transmembrane region" description="Helical" evidence="1">
    <location>
        <begin position="357"/>
        <end position="375"/>
    </location>
</feature>
<dbReference type="RefSeq" id="WP_172244730.1">
    <property type="nucleotide sequence ID" value="NZ_BMDD01000003.1"/>
</dbReference>
<feature type="transmembrane region" description="Helical" evidence="1">
    <location>
        <begin position="447"/>
        <end position="466"/>
    </location>
</feature>
<name>A0ABQ1ZWT4_9BACL</name>
<feature type="transmembrane region" description="Helical" evidence="1">
    <location>
        <begin position="28"/>
        <end position="47"/>
    </location>
</feature>
<evidence type="ECO:0000256" key="1">
    <source>
        <dbReference type="SAM" id="Phobius"/>
    </source>
</evidence>
<proteinExistence type="predicted"/>
<feature type="transmembrane region" description="Helical" evidence="1">
    <location>
        <begin position="329"/>
        <end position="351"/>
    </location>
</feature>
<dbReference type="Proteomes" id="UP000605427">
    <property type="component" value="Unassembled WGS sequence"/>
</dbReference>
<comment type="caution">
    <text evidence="2">The sequence shown here is derived from an EMBL/GenBank/DDBJ whole genome shotgun (WGS) entry which is preliminary data.</text>
</comment>